<feature type="transmembrane region" description="Helical" evidence="5">
    <location>
        <begin position="159"/>
        <end position="179"/>
    </location>
</feature>
<feature type="transmembrane region" description="Helical" evidence="5">
    <location>
        <begin position="329"/>
        <end position="352"/>
    </location>
</feature>
<accession>A0A160PF50</accession>
<dbReference type="OrthoDB" id="9812574at2"/>
<sequence>MPVETHSSPASPDSTVREPSRRALLGLDLLNLTLADVRDGLGPYLAIYLLAVRGPEQGWNEATIGLVMTIAGIAGLLAQTPAGALIDRTNAKRSVVIAAAVVVTLSCLVLPWISNFTLVAGTQALASMAGSVFAPALTGITLGLVGPKLFSKRIGRNEGFNHAGNAISAMLAGGLAYLFGPVVVFWLMGLLAAASIAAMLMVPGEEIDDDLARGLDCAEDQNCEQPSGLSLLLRNRHLMLFALLCAAFHLANAAMLPSVGQLLTKVVGKDNATSLIAICIVAAQCVMVPMAVLVGAKADSFGRKPIFLVAFGVLALRGVLYTFSDNPFYLVAVQCLDGVGAGIYGALFPIVVADLTRGTGRFNVAQGAAATAQGLGAALSATLAGVVIVGAGYSAAFLVLAAIAAVGFALYLLFMPETLGYQPRPTDAPPRTPATPLAAPAE</sequence>
<keyword evidence="2 5" id="KW-0812">Transmembrane</keyword>
<evidence type="ECO:0000256" key="1">
    <source>
        <dbReference type="ARBA" id="ARBA00004141"/>
    </source>
</evidence>
<feature type="transmembrane region" description="Helical" evidence="5">
    <location>
        <begin position="306"/>
        <end position="323"/>
    </location>
</feature>
<feature type="transmembrane region" description="Helical" evidence="5">
    <location>
        <begin position="125"/>
        <end position="147"/>
    </location>
</feature>
<dbReference type="InterPro" id="IPR011701">
    <property type="entry name" value="MFS"/>
</dbReference>
<feature type="transmembrane region" description="Helical" evidence="5">
    <location>
        <begin position="364"/>
        <end position="389"/>
    </location>
</feature>
<dbReference type="PROSITE" id="PS50850">
    <property type="entry name" value="MFS"/>
    <property type="match status" value="1"/>
</dbReference>
<dbReference type="RefSeq" id="WP_096485443.1">
    <property type="nucleotide sequence ID" value="NZ_AP014809.1"/>
</dbReference>
<feature type="transmembrane region" description="Helical" evidence="5">
    <location>
        <begin position="272"/>
        <end position="294"/>
    </location>
</feature>
<gene>
    <name evidence="7" type="ORF">MPPM_2649</name>
</gene>
<dbReference type="EMBL" id="AP014809">
    <property type="protein sequence ID" value="BAU91254.1"/>
    <property type="molecule type" value="Genomic_DNA"/>
</dbReference>
<protein>
    <submittedName>
        <fullName evidence="7">Major facilitator superfamily transporter</fullName>
    </submittedName>
</protein>
<evidence type="ECO:0000256" key="2">
    <source>
        <dbReference type="ARBA" id="ARBA00022692"/>
    </source>
</evidence>
<dbReference type="PROSITE" id="PS00216">
    <property type="entry name" value="SUGAR_TRANSPORT_1"/>
    <property type="match status" value="1"/>
</dbReference>
<dbReference type="Proteomes" id="UP000218288">
    <property type="component" value="Chromosome"/>
</dbReference>
<evidence type="ECO:0000313" key="7">
    <source>
        <dbReference type="EMBL" id="BAU91254.1"/>
    </source>
</evidence>
<feature type="transmembrane region" description="Helical" evidence="5">
    <location>
        <begin position="395"/>
        <end position="414"/>
    </location>
</feature>
<feature type="domain" description="Major facilitator superfamily (MFS) profile" evidence="6">
    <location>
        <begin position="238"/>
        <end position="442"/>
    </location>
</feature>
<dbReference type="PANTHER" id="PTHR23539:SF1">
    <property type="entry name" value="MAJOR FACILITATOR SUPERFAMILY (MFS) PROFILE DOMAIN-CONTAINING PROTEIN"/>
    <property type="match status" value="1"/>
</dbReference>
<dbReference type="GO" id="GO:0022857">
    <property type="term" value="F:transmembrane transporter activity"/>
    <property type="evidence" value="ECO:0007669"/>
    <property type="project" value="InterPro"/>
</dbReference>
<dbReference type="InterPro" id="IPR036259">
    <property type="entry name" value="MFS_trans_sf"/>
</dbReference>
<keyword evidence="3 5" id="KW-1133">Transmembrane helix</keyword>
<organism evidence="7 8">
    <name type="scientific">Methylorubrum populi</name>
    <dbReference type="NCBI Taxonomy" id="223967"/>
    <lineage>
        <taxon>Bacteria</taxon>
        <taxon>Pseudomonadati</taxon>
        <taxon>Pseudomonadota</taxon>
        <taxon>Alphaproteobacteria</taxon>
        <taxon>Hyphomicrobiales</taxon>
        <taxon>Methylobacteriaceae</taxon>
        <taxon>Methylorubrum</taxon>
    </lineage>
</organism>
<evidence type="ECO:0000256" key="4">
    <source>
        <dbReference type="ARBA" id="ARBA00023136"/>
    </source>
</evidence>
<feature type="transmembrane region" description="Helical" evidence="5">
    <location>
        <begin position="94"/>
        <end position="113"/>
    </location>
</feature>
<reference evidence="7 8" key="1">
    <citation type="journal article" date="2016" name="Genome Announc.">
        <title>Complete Genome Sequence of Methylobacterium populi P-1M, Isolated from Pink-Pigmented Household Biofilm.</title>
        <authorList>
            <person name="Morohoshi T."/>
            <person name="Ikeda T."/>
        </authorList>
    </citation>
    <scope>NUCLEOTIDE SEQUENCE [LARGE SCALE GENOMIC DNA]</scope>
    <source>
        <strain evidence="7 8">P-1M</strain>
    </source>
</reference>
<evidence type="ECO:0000256" key="5">
    <source>
        <dbReference type="SAM" id="Phobius"/>
    </source>
</evidence>
<evidence type="ECO:0000259" key="6">
    <source>
        <dbReference type="PROSITE" id="PS50850"/>
    </source>
</evidence>
<proteinExistence type="predicted"/>
<evidence type="ECO:0000256" key="3">
    <source>
        <dbReference type="ARBA" id="ARBA00022989"/>
    </source>
</evidence>
<dbReference type="PANTHER" id="PTHR23539">
    <property type="entry name" value="MFS TRANSPORTER"/>
    <property type="match status" value="1"/>
</dbReference>
<dbReference type="SUPFAM" id="SSF103473">
    <property type="entry name" value="MFS general substrate transporter"/>
    <property type="match status" value="1"/>
</dbReference>
<dbReference type="InterPro" id="IPR005829">
    <property type="entry name" value="Sugar_transporter_CS"/>
</dbReference>
<dbReference type="AlphaFoldDB" id="A0A160PF50"/>
<dbReference type="InterPro" id="IPR020846">
    <property type="entry name" value="MFS_dom"/>
</dbReference>
<feature type="transmembrane region" description="Helical" evidence="5">
    <location>
        <begin position="62"/>
        <end position="82"/>
    </location>
</feature>
<keyword evidence="4 5" id="KW-0472">Membrane</keyword>
<dbReference type="GO" id="GO:0016020">
    <property type="term" value="C:membrane"/>
    <property type="evidence" value="ECO:0007669"/>
    <property type="project" value="UniProtKB-SubCell"/>
</dbReference>
<evidence type="ECO:0000313" key="8">
    <source>
        <dbReference type="Proteomes" id="UP000218288"/>
    </source>
</evidence>
<feature type="transmembrane region" description="Helical" evidence="5">
    <location>
        <begin position="238"/>
        <end position="260"/>
    </location>
</feature>
<dbReference type="Gene3D" id="1.20.1250.20">
    <property type="entry name" value="MFS general substrate transporter like domains"/>
    <property type="match status" value="2"/>
</dbReference>
<dbReference type="Pfam" id="PF07690">
    <property type="entry name" value="MFS_1"/>
    <property type="match status" value="1"/>
</dbReference>
<name>A0A160PF50_9HYPH</name>
<comment type="subcellular location">
    <subcellularLocation>
        <location evidence="1">Membrane</location>
        <topology evidence="1">Multi-pass membrane protein</topology>
    </subcellularLocation>
</comment>